<proteinExistence type="inferred from homology"/>
<evidence type="ECO:0000313" key="8">
    <source>
        <dbReference type="Proteomes" id="UP001500121"/>
    </source>
</evidence>
<dbReference type="CDD" id="cd00887">
    <property type="entry name" value="MoeA"/>
    <property type="match status" value="1"/>
</dbReference>
<dbReference type="Gene3D" id="3.40.980.10">
    <property type="entry name" value="MoaB/Mog-like domain"/>
    <property type="match status" value="1"/>
</dbReference>
<evidence type="ECO:0000256" key="3">
    <source>
        <dbReference type="ARBA" id="ARBA00022505"/>
    </source>
</evidence>
<dbReference type="InterPro" id="IPR036135">
    <property type="entry name" value="MoeA_linker/N_sf"/>
</dbReference>
<dbReference type="InterPro" id="IPR001453">
    <property type="entry name" value="MoaB/Mog_dom"/>
</dbReference>
<evidence type="ECO:0000256" key="5">
    <source>
        <dbReference type="RuleBase" id="RU365090"/>
    </source>
</evidence>
<evidence type="ECO:0000259" key="6">
    <source>
        <dbReference type="SMART" id="SM00852"/>
    </source>
</evidence>
<comment type="similarity">
    <text evidence="2 5">Belongs to the MoeA family.</text>
</comment>
<organism evidence="7 8">
    <name type="scientific">Amnibacterium soli</name>
    <dbReference type="NCBI Taxonomy" id="1282736"/>
    <lineage>
        <taxon>Bacteria</taxon>
        <taxon>Bacillati</taxon>
        <taxon>Actinomycetota</taxon>
        <taxon>Actinomycetes</taxon>
        <taxon>Micrococcales</taxon>
        <taxon>Microbacteriaceae</taxon>
        <taxon>Amnibacterium</taxon>
    </lineage>
</organism>
<dbReference type="InterPro" id="IPR038987">
    <property type="entry name" value="MoeA-like"/>
</dbReference>
<dbReference type="SUPFAM" id="SSF63882">
    <property type="entry name" value="MoeA N-terminal region -like"/>
    <property type="match status" value="1"/>
</dbReference>
<dbReference type="Gene3D" id="3.90.105.10">
    <property type="entry name" value="Molybdopterin biosynthesis moea protein, domain 2"/>
    <property type="match status" value="1"/>
</dbReference>
<comment type="caution">
    <text evidence="7">The sequence shown here is derived from an EMBL/GenBank/DDBJ whole genome shotgun (WGS) entry which is preliminary data.</text>
</comment>
<dbReference type="InterPro" id="IPR036688">
    <property type="entry name" value="MoeA_C_domain_IV_sf"/>
</dbReference>
<keyword evidence="5" id="KW-0479">Metal-binding</keyword>
<dbReference type="PANTHER" id="PTHR10192:SF5">
    <property type="entry name" value="GEPHYRIN"/>
    <property type="match status" value="1"/>
</dbReference>
<dbReference type="Gene3D" id="2.170.190.11">
    <property type="entry name" value="Molybdopterin biosynthesis moea protein, domain 3"/>
    <property type="match status" value="1"/>
</dbReference>
<dbReference type="Gene3D" id="2.40.340.10">
    <property type="entry name" value="MoeA, C-terminal, domain IV"/>
    <property type="match status" value="1"/>
</dbReference>
<comment type="pathway">
    <text evidence="5">Cofactor biosynthesis; molybdopterin biosynthesis.</text>
</comment>
<dbReference type="InterPro" id="IPR005110">
    <property type="entry name" value="MoeA_linker/N"/>
</dbReference>
<dbReference type="RefSeq" id="WP_345478954.1">
    <property type="nucleotide sequence ID" value="NZ_BAABLP010000001.1"/>
</dbReference>
<evidence type="ECO:0000256" key="1">
    <source>
        <dbReference type="ARBA" id="ARBA00002901"/>
    </source>
</evidence>
<dbReference type="Pfam" id="PF00994">
    <property type="entry name" value="MoCF_biosynth"/>
    <property type="match status" value="1"/>
</dbReference>
<name>A0ABP8YQE6_9MICO</name>
<dbReference type="InterPro" id="IPR036425">
    <property type="entry name" value="MoaB/Mog-like_dom_sf"/>
</dbReference>
<dbReference type="Proteomes" id="UP001500121">
    <property type="component" value="Unassembled WGS sequence"/>
</dbReference>
<sequence>MSAAGLPWVQARDLAAAWPASEPVELPLRDAVGAVLVDDAVAPRAVPHYDSSAMDGWAVSGPPPWRITEEDVLVPGQAHAVVTGSALPMGAAAVVPIERGAVIDGLLDAHPPQPHAHVRRAGEEAPQGAVLAAAGTRLSPALVAVLAIAGLDTVLAHRRPRVAFVLTGDEVVTTGLPAAGRVRDAFDPLLPLAAVGVGAEALPPVRVGDDPRAIREAIASVAEADVVVTVGGTGRSGVDRLREALGDAEPVFDGVAMRPGHPALLVRLPDGRALLGLPGNPLAAVSVLVSFLPPLVDAATGANRLEEVAAPVAVELPGWDGGVSLVPCRWSEEGLEPATGTRPNMLRGLAASDVLAVVPQGGVPAGVDAQVLPLPW</sequence>
<keyword evidence="5" id="KW-0460">Magnesium</keyword>
<evidence type="ECO:0000256" key="2">
    <source>
        <dbReference type="ARBA" id="ARBA00010763"/>
    </source>
</evidence>
<keyword evidence="8" id="KW-1185">Reference proteome</keyword>
<evidence type="ECO:0000313" key="7">
    <source>
        <dbReference type="EMBL" id="GAA4735178.1"/>
    </source>
</evidence>
<feature type="domain" description="MoaB/Mog" evidence="6">
    <location>
        <begin position="163"/>
        <end position="298"/>
    </location>
</feature>
<keyword evidence="5" id="KW-0501">Molybdenum cofactor biosynthesis</keyword>
<dbReference type="SMART" id="SM00852">
    <property type="entry name" value="MoCF_biosynth"/>
    <property type="match status" value="1"/>
</dbReference>
<dbReference type="EC" id="2.10.1.1" evidence="5"/>
<dbReference type="SUPFAM" id="SSF53218">
    <property type="entry name" value="Molybdenum cofactor biosynthesis proteins"/>
    <property type="match status" value="1"/>
</dbReference>
<protein>
    <recommendedName>
        <fullName evidence="5">Molybdopterin molybdenumtransferase</fullName>
        <ecNumber evidence="5">2.10.1.1</ecNumber>
    </recommendedName>
</protein>
<keyword evidence="5" id="KW-0808">Transferase</keyword>
<comment type="cofactor">
    <cofactor evidence="5">
        <name>Mg(2+)</name>
        <dbReference type="ChEBI" id="CHEBI:18420"/>
    </cofactor>
</comment>
<reference evidence="8" key="1">
    <citation type="journal article" date="2019" name="Int. J. Syst. Evol. Microbiol.">
        <title>The Global Catalogue of Microorganisms (GCM) 10K type strain sequencing project: providing services to taxonomists for standard genome sequencing and annotation.</title>
        <authorList>
            <consortium name="The Broad Institute Genomics Platform"/>
            <consortium name="The Broad Institute Genome Sequencing Center for Infectious Disease"/>
            <person name="Wu L."/>
            <person name="Ma J."/>
        </authorList>
    </citation>
    <scope>NUCLEOTIDE SEQUENCE [LARGE SCALE GENOMIC DNA]</scope>
    <source>
        <strain evidence="8">JCM 19015</strain>
    </source>
</reference>
<evidence type="ECO:0000256" key="4">
    <source>
        <dbReference type="ARBA" id="ARBA00047317"/>
    </source>
</evidence>
<comment type="catalytic activity">
    <reaction evidence="4">
        <text>adenylyl-molybdopterin + molybdate = Mo-molybdopterin + AMP + H(+)</text>
        <dbReference type="Rhea" id="RHEA:35047"/>
        <dbReference type="ChEBI" id="CHEBI:15378"/>
        <dbReference type="ChEBI" id="CHEBI:36264"/>
        <dbReference type="ChEBI" id="CHEBI:62727"/>
        <dbReference type="ChEBI" id="CHEBI:71302"/>
        <dbReference type="ChEBI" id="CHEBI:456215"/>
        <dbReference type="EC" id="2.10.1.1"/>
    </reaction>
</comment>
<gene>
    <name evidence="7" type="ORF">GCM10025783_01170</name>
</gene>
<keyword evidence="3 5" id="KW-0500">Molybdenum</keyword>
<dbReference type="EMBL" id="BAABLP010000001">
    <property type="protein sequence ID" value="GAA4735178.1"/>
    <property type="molecule type" value="Genomic_DNA"/>
</dbReference>
<dbReference type="Pfam" id="PF03453">
    <property type="entry name" value="MoeA_N"/>
    <property type="match status" value="1"/>
</dbReference>
<accession>A0ABP8YQE6</accession>
<dbReference type="PANTHER" id="PTHR10192">
    <property type="entry name" value="MOLYBDOPTERIN BIOSYNTHESIS PROTEIN"/>
    <property type="match status" value="1"/>
</dbReference>
<comment type="function">
    <text evidence="1 5">Catalyzes the insertion of molybdate into adenylated molybdopterin with the concomitant release of AMP.</text>
</comment>